<feature type="domain" description="PCI" evidence="6">
    <location>
        <begin position="213"/>
        <end position="376"/>
    </location>
</feature>
<name>A0A0E9NBF8_SAICN</name>
<keyword evidence="3 5" id="KW-0396">Initiation factor</keyword>
<dbReference type="PANTHER" id="PTHR15350">
    <property type="entry name" value="COP9 SIGNALOSOME COMPLEX SUBUNIT 7/DENDRITIC CELL PROTEIN GA17"/>
    <property type="match status" value="1"/>
</dbReference>
<dbReference type="GO" id="GO:0003743">
    <property type="term" value="F:translation initiation factor activity"/>
    <property type="evidence" value="ECO:0007669"/>
    <property type="project" value="UniProtKB-UniRule"/>
</dbReference>
<protein>
    <recommendedName>
        <fullName evidence="5">Eukaryotic translation initiation factor 3 subunit M</fullName>
        <shortName evidence="5">eIF3m</shortName>
    </recommendedName>
</protein>
<dbReference type="PANTHER" id="PTHR15350:SF2">
    <property type="entry name" value="EUKARYOTIC TRANSLATION INITIATION FACTOR 3 SUBUNIT M"/>
    <property type="match status" value="1"/>
</dbReference>
<evidence type="ECO:0000256" key="2">
    <source>
        <dbReference type="ARBA" id="ARBA00022490"/>
    </source>
</evidence>
<dbReference type="InterPro" id="IPR040750">
    <property type="entry name" value="eIF3m_C_helix"/>
</dbReference>
<proteinExistence type="inferred from homology"/>
<dbReference type="GO" id="GO:0033290">
    <property type="term" value="C:eukaryotic 48S preinitiation complex"/>
    <property type="evidence" value="ECO:0007669"/>
    <property type="project" value="UniProtKB-UniRule"/>
</dbReference>
<dbReference type="STRING" id="698492.A0A0E9NBF8"/>
<accession>A0A0E9NBF8</accession>
<reference evidence="7 8" key="2">
    <citation type="journal article" date="2014" name="J. Gen. Appl. Microbiol.">
        <title>The early diverging ascomycetous budding yeast Saitoella complicata has three histone deacetylases belonging to the Clr6, Hos2, and Rpd3 lineages.</title>
        <authorList>
            <person name="Nishida H."/>
            <person name="Matsumoto T."/>
            <person name="Kondo S."/>
            <person name="Hamamoto M."/>
            <person name="Yoshikawa H."/>
        </authorList>
    </citation>
    <scope>NUCLEOTIDE SEQUENCE [LARGE SCALE GENOMIC DNA]</scope>
    <source>
        <strain evidence="7 8">NRRL Y-17804</strain>
    </source>
</reference>
<evidence type="ECO:0000256" key="1">
    <source>
        <dbReference type="ARBA" id="ARBA00008482"/>
    </source>
</evidence>
<dbReference type="PROSITE" id="PS50250">
    <property type="entry name" value="PCI"/>
    <property type="match status" value="1"/>
</dbReference>
<dbReference type="Proteomes" id="UP000033140">
    <property type="component" value="Unassembled WGS sequence"/>
</dbReference>
<dbReference type="GO" id="GO:0001732">
    <property type="term" value="P:formation of cytoplasmic translation initiation complex"/>
    <property type="evidence" value="ECO:0007669"/>
    <property type="project" value="UniProtKB-UniRule"/>
</dbReference>
<dbReference type="GO" id="GO:0071541">
    <property type="term" value="C:eukaryotic translation initiation factor 3 complex, eIF3m"/>
    <property type="evidence" value="ECO:0007669"/>
    <property type="project" value="UniProtKB-UniRule"/>
</dbReference>
<dbReference type="OMA" id="VCLKALW"/>
<reference evidence="7 8" key="1">
    <citation type="journal article" date="2011" name="J. Gen. Appl. Microbiol.">
        <title>Draft genome sequencing of the enigmatic yeast Saitoella complicata.</title>
        <authorList>
            <person name="Nishida H."/>
            <person name="Hamamoto M."/>
            <person name="Sugiyama J."/>
        </authorList>
    </citation>
    <scope>NUCLEOTIDE SEQUENCE [LARGE SCALE GENOMIC DNA]</scope>
    <source>
        <strain evidence="7 8">NRRL Y-17804</strain>
    </source>
</reference>
<dbReference type="InterPro" id="IPR045237">
    <property type="entry name" value="COPS7/eIF3m"/>
</dbReference>
<dbReference type="Pfam" id="PF18005">
    <property type="entry name" value="eIF3m_C_helix"/>
    <property type="match status" value="1"/>
</dbReference>
<evidence type="ECO:0000259" key="6">
    <source>
        <dbReference type="PROSITE" id="PS50250"/>
    </source>
</evidence>
<dbReference type="SMART" id="SM00088">
    <property type="entry name" value="PINT"/>
    <property type="match status" value="1"/>
</dbReference>
<dbReference type="InterPro" id="IPR000717">
    <property type="entry name" value="PCI_dom"/>
</dbReference>
<keyword evidence="4 5" id="KW-0648">Protein biosynthesis</keyword>
<keyword evidence="8" id="KW-1185">Reference proteome</keyword>
<comment type="similarity">
    <text evidence="5">Belongs to the eIF-3 subunit M family.</text>
</comment>
<organism evidence="7 8">
    <name type="scientific">Saitoella complicata (strain BCRC 22490 / CBS 7301 / JCM 7358 / NBRC 10748 / NRRL Y-17804)</name>
    <dbReference type="NCBI Taxonomy" id="698492"/>
    <lineage>
        <taxon>Eukaryota</taxon>
        <taxon>Fungi</taxon>
        <taxon>Dikarya</taxon>
        <taxon>Ascomycota</taxon>
        <taxon>Taphrinomycotina</taxon>
        <taxon>Taphrinomycotina incertae sedis</taxon>
        <taxon>Saitoella</taxon>
    </lineage>
</organism>
<dbReference type="HAMAP" id="MF_03012">
    <property type="entry name" value="eIF3m"/>
    <property type="match status" value="1"/>
</dbReference>
<dbReference type="AlphaFoldDB" id="A0A0E9NBF8"/>
<evidence type="ECO:0000313" key="7">
    <source>
        <dbReference type="EMBL" id="GAO47212.1"/>
    </source>
</evidence>
<evidence type="ECO:0000256" key="5">
    <source>
        <dbReference type="HAMAP-Rule" id="MF_03012"/>
    </source>
</evidence>
<comment type="subcellular location">
    <subcellularLocation>
        <location evidence="5">Cytoplasm</location>
    </subcellularLocation>
</comment>
<dbReference type="InterPro" id="IPR027528">
    <property type="entry name" value="eIF3m"/>
</dbReference>
<evidence type="ECO:0000256" key="4">
    <source>
        <dbReference type="ARBA" id="ARBA00022917"/>
    </source>
</evidence>
<comment type="function">
    <text evidence="5">Component of the eukaryotic translation initiation factor 3 (eIF-3) complex, which is involved in protein synthesis of a specialized repertoire of mRNAs and, together with other initiation factors, stimulates binding of mRNA and methionyl-tRNAi to the 40S ribosome. The eIF-3 complex specifically targets and initiates translation of a subset of mRNAs involved in cell proliferation.</text>
</comment>
<dbReference type="EMBL" id="BACD03000007">
    <property type="protein sequence ID" value="GAO47212.1"/>
    <property type="molecule type" value="Genomic_DNA"/>
</dbReference>
<comment type="similarity">
    <text evidence="1">Belongs to the CSN7/EIF3M family. CSN7 subfamily.</text>
</comment>
<comment type="subunit">
    <text evidence="5">Component of the eukaryotic translation initiation factor 3 (eIF-3) complex.</text>
</comment>
<gene>
    <name evidence="7" type="ORF">G7K_1422-t1</name>
</gene>
<dbReference type="GO" id="GO:0016282">
    <property type="term" value="C:eukaryotic 43S preinitiation complex"/>
    <property type="evidence" value="ECO:0007669"/>
    <property type="project" value="UniProtKB-UniRule"/>
</dbReference>
<sequence>MINLAIVGDPEPGTAPAAPGKVCYDTKRRKEAQLEMNMASNILIVDGKFEDQVYELAVYIDRLNGATDEAAGPLVSSIADLSEEEVLQRLVEASSVLSNASEKEYEPAANLLINLIRSAPTPALIDTLLKNLSNPPSTPNGPALSLTVLSTVFNVLPSDSAFRAQTFLTLLSVARSHDLYDALQPQLTHLRTWLSEWSVPAEVASKVLNAVIDAAENAEDDKTAYATYLLALQQEGANAELAVRAVQHAVERPPHFNFDDLIALEPVRGLKTSKPEMYAILEVFLSGDYAGYKALPSHTFNDDLCTRKIRLLTLASLAASSISDGTRHISYETITSSLDIPAADVELWIIDCIQCHLIEGKLSQLTSSFTVHRATYRVFEREQWELLSKRLNVWRGSLEGVLSVVRGAKEGVQGVEGRLKEAQAQVNEA</sequence>
<dbReference type="Pfam" id="PF01399">
    <property type="entry name" value="PCI"/>
    <property type="match status" value="1"/>
</dbReference>
<evidence type="ECO:0000313" key="8">
    <source>
        <dbReference type="Proteomes" id="UP000033140"/>
    </source>
</evidence>
<comment type="caution">
    <text evidence="7">The sequence shown here is derived from an EMBL/GenBank/DDBJ whole genome shotgun (WGS) entry which is preliminary data.</text>
</comment>
<reference evidence="7 8" key="3">
    <citation type="journal article" date="2015" name="Genome Announc.">
        <title>Draft Genome Sequence of the Archiascomycetous Yeast Saitoella complicata.</title>
        <authorList>
            <person name="Yamauchi K."/>
            <person name="Kondo S."/>
            <person name="Hamamoto M."/>
            <person name="Takahashi Y."/>
            <person name="Ogura Y."/>
            <person name="Hayashi T."/>
            <person name="Nishida H."/>
        </authorList>
    </citation>
    <scope>NUCLEOTIDE SEQUENCE [LARGE SCALE GENOMIC DNA]</scope>
    <source>
        <strain evidence="7 8">NRRL Y-17804</strain>
    </source>
</reference>
<evidence type="ECO:0000256" key="3">
    <source>
        <dbReference type="ARBA" id="ARBA00022540"/>
    </source>
</evidence>
<keyword evidence="2 5" id="KW-0963">Cytoplasm</keyword>